<dbReference type="Proteomes" id="UP001497602">
    <property type="component" value="Unassembled WGS sequence"/>
</dbReference>
<gene>
    <name evidence="1" type="ORF">T190115A13A_10305</name>
</gene>
<reference evidence="1 2" key="1">
    <citation type="submission" date="2024-05" db="EMBL/GenBank/DDBJ databases">
        <authorList>
            <person name="Duchaud E."/>
        </authorList>
    </citation>
    <scope>NUCLEOTIDE SEQUENCE [LARGE SCALE GENOMIC DNA]</scope>
    <source>
        <strain evidence="1">Ena-SAMPLE-TAB-13-05-2024-13:56:06:370-140305</strain>
    </source>
</reference>
<dbReference type="RefSeq" id="WP_348704325.1">
    <property type="nucleotide sequence ID" value="NZ_CAXIYA010000022.1"/>
</dbReference>
<evidence type="ECO:0000313" key="1">
    <source>
        <dbReference type="EMBL" id="CAL2106149.1"/>
    </source>
</evidence>
<evidence type="ECO:0000313" key="2">
    <source>
        <dbReference type="Proteomes" id="UP001497602"/>
    </source>
</evidence>
<dbReference type="EMBL" id="CAXJRC010000011">
    <property type="protein sequence ID" value="CAL2106149.1"/>
    <property type="molecule type" value="Genomic_DNA"/>
</dbReference>
<sequence length="135" mass="15547">MAKTWQEKYNNAKPPQKKVIEKRFADLSEGTNMFIATPQIIESYVNEIPYGAQVDLKTMRKDIALANNADNSCPVTTSIFLRIVTELAYQKYKEGEKLESIMPFWRVISKKMPIAKKLECGIDFINKLRQKEGID</sequence>
<name>A0ABM9PKF1_9FLAO</name>
<comment type="caution">
    <text evidence="1">The sequence shown here is derived from an EMBL/GenBank/DDBJ whole genome shotgun (WGS) entry which is preliminary data.</text>
</comment>
<proteinExistence type="predicted"/>
<accession>A0ABM9PKF1</accession>
<protein>
    <submittedName>
        <fullName evidence="1">Uncharacterized protein</fullName>
    </submittedName>
</protein>
<organism evidence="1 2">
    <name type="scientific">Tenacibaculum vairaonense</name>
    <dbReference type="NCBI Taxonomy" id="3137860"/>
    <lineage>
        <taxon>Bacteria</taxon>
        <taxon>Pseudomonadati</taxon>
        <taxon>Bacteroidota</taxon>
        <taxon>Flavobacteriia</taxon>
        <taxon>Flavobacteriales</taxon>
        <taxon>Flavobacteriaceae</taxon>
        <taxon>Tenacibaculum</taxon>
    </lineage>
</organism>
<keyword evidence="2" id="KW-1185">Reference proteome</keyword>